<protein>
    <submittedName>
        <fullName evidence="1">Uncharacterized protein</fullName>
    </submittedName>
</protein>
<sequence length="54" mass="5561">MCLISSNCSSESEFIFLASNPAVSLLKGVSAVIVKADLDLSAAIRSFSAAARAK</sequence>
<evidence type="ECO:0000313" key="2">
    <source>
        <dbReference type="Proteomes" id="UP000002719"/>
    </source>
</evidence>
<proteinExistence type="predicted"/>
<dbReference type="EMBL" id="AM040264">
    <property type="protein sequence ID" value="CAJ10225.1"/>
    <property type="molecule type" value="Genomic_DNA"/>
</dbReference>
<name>Q2YPA4_BRUA2</name>
<organism evidence="1 2">
    <name type="scientific">Brucella abortus (strain 2308)</name>
    <dbReference type="NCBI Taxonomy" id="359391"/>
    <lineage>
        <taxon>Bacteria</taxon>
        <taxon>Pseudomonadati</taxon>
        <taxon>Pseudomonadota</taxon>
        <taxon>Alphaproteobacteria</taxon>
        <taxon>Hyphomicrobiales</taxon>
        <taxon>Brucellaceae</taxon>
        <taxon>Brucella/Ochrobactrum group</taxon>
        <taxon>Brucella</taxon>
    </lineage>
</organism>
<evidence type="ECO:0000313" key="1">
    <source>
        <dbReference type="EMBL" id="CAJ10225.1"/>
    </source>
</evidence>
<keyword evidence="2" id="KW-1185">Reference proteome</keyword>
<dbReference type="Proteomes" id="UP000002719">
    <property type="component" value="Chromosome I"/>
</dbReference>
<dbReference type="HOGENOM" id="CLU_3041084_0_0_5"/>
<dbReference type="AlphaFoldDB" id="Q2YPA4"/>
<reference evidence="1 2" key="1">
    <citation type="journal article" date="2005" name="Infect. Immun.">
        <title>Whole-genome analyses of speciation events in pathogenic Brucellae.</title>
        <authorList>
            <consortium name="Microbial Genomics Group"/>
            <consortium name="Lawrence Livermore National Laboratory"/>
            <consortium name="and the Genome Analysis Group"/>
            <consortium name="Oak Ridge National Laboratory"/>
            <person name="Chain P."/>
            <person name="Comerci D.J."/>
            <person name="Tolmasky M.E."/>
            <person name="Larimer F.W."/>
            <person name="Malfatti S."/>
            <person name="Vergez L.M."/>
            <person name="Aguero F."/>
            <person name="Land M.L."/>
            <person name="Ugalde R.A."/>
            <person name="Garcia E."/>
        </authorList>
    </citation>
    <scope>NUCLEOTIDE SEQUENCE [LARGE SCALE GENOMIC DNA]</scope>
    <source>
        <strain evidence="1 2">2308</strain>
    </source>
</reference>
<accession>Q2YPA4</accession>
<dbReference type="KEGG" id="bmf:BAB1_0269"/>
<gene>
    <name evidence="1" type="ordered locus">BAB1_0269</name>
</gene>